<dbReference type="AlphaFoldDB" id="A0A2U2BTT3"/>
<sequence length="144" mass="15806">MSTRPLRLKAESPDDVEILSAALQDAVGTLGDFYYEPKARRFTLAFNRFRWEAGDRGRGERVRAAVQIGGVLSAQSFRLKRNSPDAVVSLLAVTFEETESPGGALVFNFAGGGALRLDVECVDMALADVSEPWRARRRPAHPDV</sequence>
<name>A0A2U2BTT3_9PROT</name>
<accession>A0A2U2BTT3</accession>
<evidence type="ECO:0000313" key="2">
    <source>
        <dbReference type="Proteomes" id="UP000245168"/>
    </source>
</evidence>
<protein>
    <submittedName>
        <fullName evidence="1">DUF2948 domain-containing protein</fullName>
    </submittedName>
</protein>
<gene>
    <name evidence="1" type="ORF">DDZ18_07010</name>
</gene>
<comment type="caution">
    <text evidence="1">The sequence shown here is derived from an EMBL/GenBank/DDBJ whole genome shotgun (WGS) entry which is preliminary data.</text>
</comment>
<dbReference type="Pfam" id="PF11164">
    <property type="entry name" value="DUF2948"/>
    <property type="match status" value="1"/>
</dbReference>
<dbReference type="EMBL" id="QEXV01000003">
    <property type="protein sequence ID" value="PWE17423.1"/>
    <property type="molecule type" value="Genomic_DNA"/>
</dbReference>
<dbReference type="OrthoDB" id="9806367at2"/>
<dbReference type="InterPro" id="IPR021335">
    <property type="entry name" value="DUF2948"/>
</dbReference>
<organism evidence="1 2">
    <name type="scientific">Marinicauda salina</name>
    <dbReference type="NCBI Taxonomy" id="2135793"/>
    <lineage>
        <taxon>Bacteria</taxon>
        <taxon>Pseudomonadati</taxon>
        <taxon>Pseudomonadota</taxon>
        <taxon>Alphaproteobacteria</taxon>
        <taxon>Maricaulales</taxon>
        <taxon>Maricaulaceae</taxon>
        <taxon>Marinicauda</taxon>
    </lineage>
</organism>
<reference evidence="2" key="1">
    <citation type="submission" date="2018-05" db="EMBL/GenBank/DDBJ databases">
        <authorList>
            <person name="Liu B.-T."/>
        </authorList>
    </citation>
    <scope>NUCLEOTIDE SEQUENCE [LARGE SCALE GENOMIC DNA]</scope>
    <source>
        <strain evidence="2">WD6-1</strain>
    </source>
</reference>
<proteinExistence type="predicted"/>
<dbReference type="RefSeq" id="WP_109252654.1">
    <property type="nucleotide sequence ID" value="NZ_QEXV01000003.1"/>
</dbReference>
<keyword evidence="2" id="KW-1185">Reference proteome</keyword>
<dbReference type="Proteomes" id="UP000245168">
    <property type="component" value="Unassembled WGS sequence"/>
</dbReference>
<evidence type="ECO:0000313" key="1">
    <source>
        <dbReference type="EMBL" id="PWE17423.1"/>
    </source>
</evidence>